<protein>
    <submittedName>
        <fullName evidence="2">Phytoene/squalene synthase family protein</fullName>
    </submittedName>
</protein>
<evidence type="ECO:0000313" key="2">
    <source>
        <dbReference type="EMBL" id="KAB8029138.1"/>
    </source>
</evidence>
<sequence length="352" mass="40855">MDLLKQNAQISKEMLTPVSVNSLEYCETIINHVSRSFSLGINLLKGEIKKSVLIGYLLCRIIDTVEDDQTLETQVKEKYLRDFLNCFENIENSYSYSKISELLKGDKYHLELVQNTHKVFDVYFTLSQNTRNVLQKWVTEMCQGMILFISKQPNGIRIQNIKEYKSYCYYVAGTVGYLLTDLWKEYGCRITEKKYNELNKYSGIFGEALQTINILKDVAWDAKHENSIYIPQDILAKHGSSHEFILNNNYYYQNEKAVKEIMHIANDNLNVSLNYIKGISKFNFRIRFFCIFPLLMAFATLKKIKNAPNLLTPEKTIKVSRGEVKTIVKLSFLSALSNNFLIKSASHIYKLK</sequence>
<dbReference type="RefSeq" id="WP_152213479.1">
    <property type="nucleotide sequence ID" value="NZ_WFLN01000008.1"/>
</dbReference>
<dbReference type="SFLD" id="SFLDS00005">
    <property type="entry name" value="Isoprenoid_Synthase_Type_I"/>
    <property type="match status" value="1"/>
</dbReference>
<dbReference type="SFLD" id="SFLDG01018">
    <property type="entry name" value="Squalene/Phytoene_Synthase_Lik"/>
    <property type="match status" value="1"/>
</dbReference>
<dbReference type="SUPFAM" id="SSF48576">
    <property type="entry name" value="Terpenoid synthases"/>
    <property type="match status" value="1"/>
</dbReference>
<dbReference type="Pfam" id="PF00494">
    <property type="entry name" value="SQS_PSY"/>
    <property type="match status" value="1"/>
</dbReference>
<dbReference type="EMBL" id="WFLN01000008">
    <property type="protein sequence ID" value="KAB8029138.1"/>
    <property type="molecule type" value="Genomic_DNA"/>
</dbReference>
<organism evidence="2 3">
    <name type="scientific">Fluviispira multicolorata</name>
    <dbReference type="NCBI Taxonomy" id="2654512"/>
    <lineage>
        <taxon>Bacteria</taxon>
        <taxon>Pseudomonadati</taxon>
        <taxon>Bdellovibrionota</taxon>
        <taxon>Oligoflexia</taxon>
        <taxon>Silvanigrellales</taxon>
        <taxon>Silvanigrellaceae</taxon>
        <taxon>Fluviispira</taxon>
    </lineage>
</organism>
<gene>
    <name evidence="2" type="ORF">GCL57_11405</name>
</gene>
<comment type="caution">
    <text evidence="2">The sequence shown here is derived from an EMBL/GenBank/DDBJ whole genome shotgun (WGS) entry which is preliminary data.</text>
</comment>
<evidence type="ECO:0000256" key="1">
    <source>
        <dbReference type="ARBA" id="ARBA00022679"/>
    </source>
</evidence>
<keyword evidence="1" id="KW-0808">Transferase</keyword>
<name>A0A833N4X0_9BACT</name>
<dbReference type="PANTHER" id="PTHR11626">
    <property type="entry name" value="FARNESYL-DIPHOSPHATE FARNESYLTRANSFERASE"/>
    <property type="match status" value="1"/>
</dbReference>
<dbReference type="PROSITE" id="PS01044">
    <property type="entry name" value="SQUALEN_PHYTOEN_SYN_1"/>
    <property type="match status" value="1"/>
</dbReference>
<dbReference type="Gene3D" id="1.10.600.10">
    <property type="entry name" value="Farnesyl Diphosphate Synthase"/>
    <property type="match status" value="1"/>
</dbReference>
<dbReference type="AlphaFoldDB" id="A0A833N4X0"/>
<reference evidence="2 3" key="1">
    <citation type="submission" date="2019-10" db="EMBL/GenBank/DDBJ databases">
        <title>New genus of Silvanigrellaceae.</title>
        <authorList>
            <person name="Pitt A."/>
            <person name="Hahn M.W."/>
        </authorList>
    </citation>
    <scope>NUCLEOTIDE SEQUENCE [LARGE SCALE GENOMIC DNA]</scope>
    <source>
        <strain evidence="2 3">33A1-SZDP</strain>
    </source>
</reference>
<keyword evidence="3" id="KW-1185">Reference proteome</keyword>
<dbReference type="GO" id="GO:0051996">
    <property type="term" value="F:squalene synthase [NAD(P)H] activity"/>
    <property type="evidence" value="ECO:0007669"/>
    <property type="project" value="InterPro"/>
</dbReference>
<proteinExistence type="predicted"/>
<dbReference type="InterPro" id="IPR019845">
    <property type="entry name" value="Squalene/phytoene_synthase_CS"/>
</dbReference>
<accession>A0A833N4X0</accession>
<dbReference type="InterPro" id="IPR044844">
    <property type="entry name" value="Trans_IPPS_euk-type"/>
</dbReference>
<dbReference type="InterPro" id="IPR002060">
    <property type="entry name" value="Squ/phyt_synthse"/>
</dbReference>
<dbReference type="Proteomes" id="UP000442694">
    <property type="component" value="Unassembled WGS sequence"/>
</dbReference>
<dbReference type="InterPro" id="IPR008949">
    <property type="entry name" value="Isoprenoid_synthase_dom_sf"/>
</dbReference>
<dbReference type="PANTHER" id="PTHR11626:SF2">
    <property type="entry name" value="SQUALENE SYNTHASE"/>
    <property type="match status" value="1"/>
</dbReference>
<dbReference type="GO" id="GO:0045338">
    <property type="term" value="P:farnesyl diphosphate metabolic process"/>
    <property type="evidence" value="ECO:0007669"/>
    <property type="project" value="InterPro"/>
</dbReference>
<evidence type="ECO:0000313" key="3">
    <source>
        <dbReference type="Proteomes" id="UP000442694"/>
    </source>
</evidence>